<gene>
    <name evidence="1" type="ORF">EYD46_14905</name>
</gene>
<reference evidence="1 2" key="1">
    <citation type="journal article" date="2015" name="Int. J. Syst. Evol. Microbiol.">
        <title>Hyunsoonleella pacifica sp. nov., isolated from seawater of South Pacific Gyre.</title>
        <authorList>
            <person name="Gao X."/>
            <person name="Zhang Z."/>
            <person name="Dai X."/>
            <person name="Zhang X.H."/>
        </authorList>
    </citation>
    <scope>NUCLEOTIDE SEQUENCE [LARGE SCALE GENOMIC DNA]</scope>
    <source>
        <strain evidence="1 2">SW033</strain>
    </source>
</reference>
<dbReference type="EMBL" id="SIRS01000006">
    <property type="protein sequence ID" value="TBN13782.1"/>
    <property type="molecule type" value="Genomic_DNA"/>
</dbReference>
<proteinExistence type="predicted"/>
<dbReference type="RefSeq" id="WP_130937969.1">
    <property type="nucleotide sequence ID" value="NZ_BMEE01000005.1"/>
</dbReference>
<comment type="caution">
    <text evidence="1">The sequence shown here is derived from an EMBL/GenBank/DDBJ whole genome shotgun (WGS) entry which is preliminary data.</text>
</comment>
<name>A0A4Q9FK38_9FLAO</name>
<organism evidence="1 2">
    <name type="scientific">Hyunsoonleella pacifica</name>
    <dbReference type="NCBI Taxonomy" id="1080224"/>
    <lineage>
        <taxon>Bacteria</taxon>
        <taxon>Pseudomonadati</taxon>
        <taxon>Bacteroidota</taxon>
        <taxon>Flavobacteriia</taxon>
        <taxon>Flavobacteriales</taxon>
        <taxon>Flavobacteriaceae</taxon>
    </lineage>
</organism>
<keyword evidence="2" id="KW-1185">Reference proteome</keyword>
<dbReference type="CDD" id="cd00586">
    <property type="entry name" value="4HBT"/>
    <property type="match status" value="1"/>
</dbReference>
<evidence type="ECO:0000313" key="1">
    <source>
        <dbReference type="EMBL" id="TBN13782.1"/>
    </source>
</evidence>
<evidence type="ECO:0000313" key="2">
    <source>
        <dbReference type="Proteomes" id="UP000292372"/>
    </source>
</evidence>
<dbReference type="InterPro" id="IPR029069">
    <property type="entry name" value="HotDog_dom_sf"/>
</dbReference>
<protein>
    <submittedName>
        <fullName evidence="1">Acyl-CoA thioesterase</fullName>
    </submittedName>
</protein>
<dbReference type="AlphaFoldDB" id="A0A4Q9FK38"/>
<dbReference type="OrthoDB" id="9791529at2"/>
<dbReference type="SUPFAM" id="SSF54637">
    <property type="entry name" value="Thioesterase/thiol ester dehydrase-isomerase"/>
    <property type="match status" value="1"/>
</dbReference>
<sequence length="163" mass="19468">MNALPKVLQSKAKIRFQHCDPFNHLNNGNYIDYFMNHREDMLIEHYDLDIYKIAKQTGKSWVSGSNQIVYLKPALLMETVTVESQLIGYNDSELCVEMRMYDEHKSYLKSMIWCSFVHFNLLEQKREQHSDSFMTIFEEVNNPVPETTFEERIKHFKTKRVYS</sequence>
<dbReference type="Gene3D" id="3.10.129.10">
    <property type="entry name" value="Hotdog Thioesterase"/>
    <property type="match status" value="1"/>
</dbReference>
<dbReference type="Proteomes" id="UP000292372">
    <property type="component" value="Unassembled WGS sequence"/>
</dbReference>
<accession>A0A4Q9FK38</accession>
<dbReference type="Pfam" id="PF13279">
    <property type="entry name" value="4HBT_2"/>
    <property type="match status" value="1"/>
</dbReference>